<dbReference type="InterPro" id="IPR046741">
    <property type="entry name" value="DUF6791"/>
</dbReference>
<keyword evidence="3" id="KW-0548">Nucleotidyltransferase</keyword>
<evidence type="ECO:0000259" key="2">
    <source>
        <dbReference type="Pfam" id="PF20590"/>
    </source>
</evidence>
<dbReference type="EMBL" id="JAERPS020000004">
    <property type="protein sequence ID" value="MBZ9612333.1"/>
    <property type="molecule type" value="Genomic_DNA"/>
</dbReference>
<evidence type="ECO:0000313" key="4">
    <source>
        <dbReference type="Proteomes" id="UP000663814"/>
    </source>
</evidence>
<reference evidence="3 4" key="1">
    <citation type="submission" date="2021-08" db="EMBL/GenBank/DDBJ databases">
        <title>Rheinheimera aquimaris sp. nov., isolated from seawater of the East Sea in Korea.</title>
        <authorList>
            <person name="Kim K.H."/>
            <person name="Wenting R."/>
            <person name="Kim K.R."/>
            <person name="Jeon C.O."/>
        </authorList>
    </citation>
    <scope>NUCLEOTIDE SEQUENCE [LARGE SCALE GENOMIC DNA]</scope>
    <source>
        <strain evidence="3 4">MA-13</strain>
    </source>
</reference>
<feature type="domain" description="DUF6791" evidence="2">
    <location>
        <begin position="11"/>
        <end position="163"/>
    </location>
</feature>
<protein>
    <submittedName>
        <fullName evidence="3">ThiF family adenylyltransferase</fullName>
    </submittedName>
</protein>
<dbReference type="NCBIfam" id="NF004805">
    <property type="entry name" value="PRK06153.1-4"/>
    <property type="match status" value="1"/>
</dbReference>
<evidence type="ECO:0000313" key="3">
    <source>
        <dbReference type="EMBL" id="MBZ9612333.1"/>
    </source>
</evidence>
<proteinExistence type="predicted"/>
<keyword evidence="3" id="KW-0808">Transferase</keyword>
<dbReference type="Pfam" id="PF00899">
    <property type="entry name" value="ThiF"/>
    <property type="match status" value="1"/>
</dbReference>
<dbReference type="Gene3D" id="3.40.50.720">
    <property type="entry name" value="NAD(P)-binding Rossmann-like Domain"/>
    <property type="match status" value="1"/>
</dbReference>
<dbReference type="Proteomes" id="UP000663814">
    <property type="component" value="Unassembled WGS sequence"/>
</dbReference>
<dbReference type="NCBIfam" id="NF004804">
    <property type="entry name" value="PRK06153.1-3"/>
    <property type="match status" value="1"/>
</dbReference>
<gene>
    <name evidence="3" type="ORF">I4W93_012065</name>
</gene>
<accession>A0ABS7X9V3</accession>
<dbReference type="GO" id="GO:0016779">
    <property type="term" value="F:nucleotidyltransferase activity"/>
    <property type="evidence" value="ECO:0007669"/>
    <property type="project" value="UniProtKB-KW"/>
</dbReference>
<dbReference type="InterPro" id="IPR000594">
    <property type="entry name" value="ThiF_NAD_FAD-bd"/>
</dbReference>
<dbReference type="Pfam" id="PF20590">
    <property type="entry name" value="DUF6791"/>
    <property type="match status" value="1"/>
</dbReference>
<comment type="caution">
    <text evidence="3">The sequence shown here is derived from an EMBL/GenBank/DDBJ whole genome shotgun (WGS) entry which is preliminary data.</text>
</comment>
<dbReference type="InterPro" id="IPR035985">
    <property type="entry name" value="Ubiquitin-activating_enz"/>
</dbReference>
<feature type="domain" description="THIF-type NAD/FAD binding fold" evidence="1">
    <location>
        <begin position="177"/>
        <end position="374"/>
    </location>
</feature>
<name>A0ABS7X9V3_9GAMM</name>
<sequence>MSHQLISLNADLLQLQNEGYELEIFIKQSSAFALVHNVPYVSAGPEIKRGTLVSTLLLQGEKTSKPTDHVMYFVGDDPCDKDGNILQQIQHAIGKTELAPGFFTDRSFSNKPSGGYSDYHHKFTQYIRLLSHPAKSLDSSATAETFKPIETSSDEQIFEYLDTNATRCGIAALSSNFQKYKVGIVGLGGTGSYILDFVAKTPVAEIHLFDGDKYSQHNAFRSPGATSLAQLVQSPYKAEYFKELYGRLHRGIRAHVSYIHDANLSLLEDMNFVFISIDNGEIKRMLFDYLLSKDIPFIDVGLGVENAEGKLSGIIRTTYVTTQCSDHVDKCVSMESARGDLYSTNIQIAELNAFNAVMAVIKWKKHLGFYHDFNFEINSTYTIDAHMLLGEEPNAA</sequence>
<dbReference type="RefSeq" id="WP_205311538.1">
    <property type="nucleotide sequence ID" value="NZ_JAERPS020000004.1"/>
</dbReference>
<dbReference type="SUPFAM" id="SSF69572">
    <property type="entry name" value="Activating enzymes of the ubiquitin-like proteins"/>
    <property type="match status" value="1"/>
</dbReference>
<evidence type="ECO:0000259" key="1">
    <source>
        <dbReference type="Pfam" id="PF00899"/>
    </source>
</evidence>
<keyword evidence="4" id="KW-1185">Reference proteome</keyword>
<organism evidence="3 4">
    <name type="scientific">Rheinheimera maricola</name>
    <dbReference type="NCBI Taxonomy" id="2793282"/>
    <lineage>
        <taxon>Bacteria</taxon>
        <taxon>Pseudomonadati</taxon>
        <taxon>Pseudomonadota</taxon>
        <taxon>Gammaproteobacteria</taxon>
        <taxon>Chromatiales</taxon>
        <taxon>Chromatiaceae</taxon>
        <taxon>Rheinheimera</taxon>
    </lineage>
</organism>
<dbReference type="CDD" id="cd01483">
    <property type="entry name" value="E1_enzyme_family"/>
    <property type="match status" value="1"/>
</dbReference>